<dbReference type="EMBL" id="LR797292">
    <property type="protein sequence ID" value="CAB4200359.1"/>
    <property type="molecule type" value="Genomic_DNA"/>
</dbReference>
<dbReference type="EMBL" id="LR797107">
    <property type="protein sequence ID" value="CAB4187141.1"/>
    <property type="molecule type" value="Genomic_DNA"/>
</dbReference>
<proteinExistence type="predicted"/>
<organism evidence="1">
    <name type="scientific">uncultured Caudovirales phage</name>
    <dbReference type="NCBI Taxonomy" id="2100421"/>
    <lineage>
        <taxon>Viruses</taxon>
        <taxon>Duplodnaviria</taxon>
        <taxon>Heunggongvirae</taxon>
        <taxon>Uroviricota</taxon>
        <taxon>Caudoviricetes</taxon>
        <taxon>Peduoviridae</taxon>
        <taxon>Maltschvirus</taxon>
        <taxon>Maltschvirus maltsch</taxon>
    </lineage>
</organism>
<protein>
    <submittedName>
        <fullName evidence="1">Uncharacterized protein</fullName>
    </submittedName>
</protein>
<gene>
    <name evidence="1" type="ORF">UFOVP1154_3</name>
    <name evidence="2" type="ORF">UFOVP1341_34</name>
    <name evidence="3" type="ORF">UFOVP1601_49</name>
</gene>
<evidence type="ECO:0000313" key="1">
    <source>
        <dbReference type="EMBL" id="CAB4187141.1"/>
    </source>
</evidence>
<accession>A0A6J5R0M9</accession>
<dbReference type="EMBL" id="LR797469">
    <property type="protein sequence ID" value="CAB4218911.1"/>
    <property type="molecule type" value="Genomic_DNA"/>
</dbReference>
<reference evidence="1" key="1">
    <citation type="submission" date="2020-05" db="EMBL/GenBank/DDBJ databases">
        <authorList>
            <person name="Chiriac C."/>
            <person name="Salcher M."/>
            <person name="Ghai R."/>
            <person name="Kavagutti S V."/>
        </authorList>
    </citation>
    <scope>NUCLEOTIDE SEQUENCE</scope>
</reference>
<sequence>MAIFLRNFPYNDEVVGSKGVEKNKATDELIKWAESITRQSEASPVMPQPLTELKNVNANSTGNLGGTEASGVYRISAYREVTTADPVSSSLALSIAWTHNAKSLTRTLSAFTGAPQATTNTASDVSIIEVDVGTAISYSLTYASNTPGLGQFQVVLAAELIQTVS</sequence>
<name>A0A6J5R0M9_9CAUD</name>
<evidence type="ECO:0000313" key="3">
    <source>
        <dbReference type="EMBL" id="CAB4218911.1"/>
    </source>
</evidence>
<evidence type="ECO:0000313" key="2">
    <source>
        <dbReference type="EMBL" id="CAB4200359.1"/>
    </source>
</evidence>